<reference evidence="4" key="1">
    <citation type="journal article" date="2017" name="Science">
        <title>Giant viruses with an expanded complement of translation system components.</title>
        <authorList>
            <person name="Schulz F."/>
            <person name="Yutin N."/>
            <person name="Ivanova N.N."/>
            <person name="Ortega D.R."/>
            <person name="Lee T.K."/>
            <person name="Vierheilig J."/>
            <person name="Daims H."/>
            <person name="Horn M."/>
            <person name="Wagner M."/>
            <person name="Jensen G.J."/>
            <person name="Kyrpides N.C."/>
            <person name="Koonin E.V."/>
            <person name="Woyke T."/>
        </authorList>
    </citation>
    <scope>NUCLEOTIDE SEQUENCE</scope>
    <source>
        <strain evidence="4">ILV1</strain>
    </source>
</reference>
<dbReference type="Gene3D" id="3.30.160.60">
    <property type="entry name" value="Classic Zinc Finger"/>
    <property type="match status" value="1"/>
</dbReference>
<feature type="domain" description="C2H2-type" evidence="3">
    <location>
        <begin position="61"/>
        <end position="82"/>
    </location>
</feature>
<feature type="coiled-coil region" evidence="2">
    <location>
        <begin position="93"/>
        <end position="124"/>
    </location>
</feature>
<gene>
    <name evidence="4" type="ORF">Indivirus_5_1</name>
</gene>
<dbReference type="SMART" id="SM00355">
    <property type="entry name" value="ZnF_C2H2"/>
    <property type="match status" value="2"/>
</dbReference>
<name>A0A1V0SDY9_9VIRU</name>
<keyword evidence="1" id="KW-0863">Zinc-finger</keyword>
<feature type="non-terminal residue" evidence="4">
    <location>
        <position position="197"/>
    </location>
</feature>
<evidence type="ECO:0000256" key="1">
    <source>
        <dbReference type="PROSITE-ProRule" id="PRU00042"/>
    </source>
</evidence>
<evidence type="ECO:0000259" key="3">
    <source>
        <dbReference type="PROSITE" id="PS50157"/>
    </source>
</evidence>
<evidence type="ECO:0000313" key="4">
    <source>
        <dbReference type="EMBL" id="ARF09878.1"/>
    </source>
</evidence>
<dbReference type="GO" id="GO:0008270">
    <property type="term" value="F:zinc ion binding"/>
    <property type="evidence" value="ECO:0007669"/>
    <property type="project" value="UniProtKB-KW"/>
</dbReference>
<dbReference type="InterPro" id="IPR036236">
    <property type="entry name" value="Znf_C2H2_sf"/>
</dbReference>
<sequence length="197" mass="23399">MSKYNCDKCSFTSNKKTDYTRHIKTKKHLEKVKETTNDTQMIPKVYINNTNEQKVMKTIIYKCIHCENVFSNASSLGRHKKTCDEIKLKVIDVETIKKEYEKFQQQAKEKEEELKKQLITYEIMLKSMTSPQTINYYNYIVQNYPNAPALREQESYTNLLESKTMTLIDVISMYYDDNKLVHFIGDYIVKVYTHKEP</sequence>
<evidence type="ECO:0000256" key="2">
    <source>
        <dbReference type="SAM" id="Coils"/>
    </source>
</evidence>
<protein>
    <recommendedName>
        <fullName evidence="3">C2H2-type domain-containing protein</fullName>
    </recommendedName>
</protein>
<keyword evidence="2" id="KW-0175">Coiled coil</keyword>
<keyword evidence="1" id="KW-0862">Zinc</keyword>
<organism evidence="4">
    <name type="scientific">Indivirus ILV1</name>
    <dbReference type="NCBI Taxonomy" id="1977633"/>
    <lineage>
        <taxon>Viruses</taxon>
        <taxon>Varidnaviria</taxon>
        <taxon>Bamfordvirae</taxon>
        <taxon>Nucleocytoviricota</taxon>
        <taxon>Megaviricetes</taxon>
        <taxon>Imitervirales</taxon>
        <taxon>Mimiviridae</taxon>
        <taxon>Klosneuvirinae</taxon>
        <taxon>Indivirus</taxon>
    </lineage>
</organism>
<proteinExistence type="predicted"/>
<dbReference type="InterPro" id="IPR013087">
    <property type="entry name" value="Znf_C2H2_type"/>
</dbReference>
<keyword evidence="1" id="KW-0479">Metal-binding</keyword>
<accession>A0A1V0SDY9</accession>
<dbReference type="PROSITE" id="PS50157">
    <property type="entry name" value="ZINC_FINGER_C2H2_2"/>
    <property type="match status" value="1"/>
</dbReference>
<dbReference type="EMBL" id="KY684089">
    <property type="protein sequence ID" value="ARF09878.1"/>
    <property type="molecule type" value="Genomic_DNA"/>
</dbReference>
<dbReference type="SUPFAM" id="SSF57667">
    <property type="entry name" value="beta-beta-alpha zinc fingers"/>
    <property type="match status" value="1"/>
</dbReference>